<proteinExistence type="predicted"/>
<protein>
    <recommendedName>
        <fullName evidence="4">Lipoprotein</fullName>
    </recommendedName>
</protein>
<comment type="caution">
    <text evidence="2">The sequence shown here is derived from an EMBL/GenBank/DDBJ whole genome shotgun (WGS) entry which is preliminary data.</text>
</comment>
<accession>A0A1V4SRB3</accession>
<dbReference type="OrthoDB" id="1934997at2"/>
<dbReference type="AlphaFoldDB" id="A0A1V4SRB3"/>
<dbReference type="RefSeq" id="WP_080062642.1">
    <property type="nucleotide sequence ID" value="NZ_MZGX01000001.1"/>
</dbReference>
<keyword evidence="3" id="KW-1185">Reference proteome</keyword>
<feature type="signal peptide" evidence="1">
    <location>
        <begin position="1"/>
        <end position="25"/>
    </location>
</feature>
<evidence type="ECO:0000256" key="1">
    <source>
        <dbReference type="SAM" id="SignalP"/>
    </source>
</evidence>
<reference evidence="2 3" key="1">
    <citation type="submission" date="2017-03" db="EMBL/GenBank/DDBJ databases">
        <title>Genome sequence of Clostridium hungatei DSM 14427.</title>
        <authorList>
            <person name="Poehlein A."/>
            <person name="Daniel R."/>
        </authorList>
    </citation>
    <scope>NUCLEOTIDE SEQUENCE [LARGE SCALE GENOMIC DNA]</scope>
    <source>
        <strain evidence="2 3">DSM 14427</strain>
    </source>
</reference>
<feature type="chain" id="PRO_5038785697" description="Lipoprotein" evidence="1">
    <location>
        <begin position="26"/>
        <end position="233"/>
    </location>
</feature>
<dbReference type="Proteomes" id="UP000191554">
    <property type="component" value="Unassembled WGS sequence"/>
</dbReference>
<evidence type="ECO:0008006" key="4">
    <source>
        <dbReference type="Google" id="ProtNLM"/>
    </source>
</evidence>
<sequence>MKQIMNLLILLSILGLALSGCGSTARQQAAADTTQHLGKAVKDTPRQIGQKGQISASIIGYSFDKSYEKADLIAEVEISEWLEEMNEPIEKTVFRASVKKILKNSESNSPEEINLLQDGNSDYTFNNYPLFKNGDKLLLFLKKAVGEKFENTYWILGGTTGVFRLIHTDEQAYAVKQVGDCPELSEAKATENDDIAEIRKILNESYSFELSKISSIPEIYNLDMVESLIKEHK</sequence>
<dbReference type="PROSITE" id="PS51257">
    <property type="entry name" value="PROKAR_LIPOPROTEIN"/>
    <property type="match status" value="1"/>
</dbReference>
<dbReference type="EMBL" id="MZGX01000001">
    <property type="protein sequence ID" value="OPX46323.1"/>
    <property type="molecule type" value="Genomic_DNA"/>
</dbReference>
<name>A0A1V4SRB3_RUMHU</name>
<gene>
    <name evidence="2" type="ORF">CLHUN_01390</name>
</gene>
<evidence type="ECO:0000313" key="3">
    <source>
        <dbReference type="Proteomes" id="UP000191554"/>
    </source>
</evidence>
<keyword evidence="1" id="KW-0732">Signal</keyword>
<dbReference type="STRING" id="48256.CLHUN_01390"/>
<organism evidence="2 3">
    <name type="scientific">Ruminiclostridium hungatei</name>
    <name type="common">Clostridium hungatei</name>
    <dbReference type="NCBI Taxonomy" id="48256"/>
    <lineage>
        <taxon>Bacteria</taxon>
        <taxon>Bacillati</taxon>
        <taxon>Bacillota</taxon>
        <taxon>Clostridia</taxon>
        <taxon>Eubacteriales</taxon>
        <taxon>Oscillospiraceae</taxon>
        <taxon>Ruminiclostridium</taxon>
    </lineage>
</organism>
<evidence type="ECO:0000313" key="2">
    <source>
        <dbReference type="EMBL" id="OPX46323.1"/>
    </source>
</evidence>